<evidence type="ECO:0000313" key="1">
    <source>
        <dbReference type="EMBL" id="KAJ4465707.1"/>
    </source>
</evidence>
<protein>
    <submittedName>
        <fullName evidence="1">Uncharacterized protein</fullName>
    </submittedName>
</protein>
<keyword evidence="2" id="KW-1185">Reference proteome</keyword>
<proteinExistence type="predicted"/>
<comment type="caution">
    <text evidence="1">The sequence shown here is derived from an EMBL/GenBank/DDBJ whole genome shotgun (WGS) entry which is preliminary data.</text>
</comment>
<dbReference type="Proteomes" id="UP001150217">
    <property type="component" value="Unassembled WGS sequence"/>
</dbReference>
<evidence type="ECO:0000313" key="2">
    <source>
        <dbReference type="Proteomes" id="UP001150217"/>
    </source>
</evidence>
<accession>A0ABQ8V2A2</accession>
<gene>
    <name evidence="1" type="ORF">C8R41DRAFT_94973</name>
</gene>
<name>A0ABQ8V2A2_9AGAR</name>
<sequence>MPLWGSCITMVSAPTADDTKSDGPHVPGTGSVWKYTVIRSGVLVGHFSKASRPVELDRYIYVYCDGFSDAYLPIEIQSCGMVYMSLA</sequence>
<organism evidence="1 2">
    <name type="scientific">Lentinula lateritia</name>
    <dbReference type="NCBI Taxonomy" id="40482"/>
    <lineage>
        <taxon>Eukaryota</taxon>
        <taxon>Fungi</taxon>
        <taxon>Dikarya</taxon>
        <taxon>Basidiomycota</taxon>
        <taxon>Agaricomycotina</taxon>
        <taxon>Agaricomycetes</taxon>
        <taxon>Agaricomycetidae</taxon>
        <taxon>Agaricales</taxon>
        <taxon>Marasmiineae</taxon>
        <taxon>Omphalotaceae</taxon>
        <taxon>Lentinula</taxon>
    </lineage>
</organism>
<dbReference type="EMBL" id="JANVFT010000123">
    <property type="protein sequence ID" value="KAJ4465707.1"/>
    <property type="molecule type" value="Genomic_DNA"/>
</dbReference>
<reference evidence="1" key="1">
    <citation type="submission" date="2022-08" db="EMBL/GenBank/DDBJ databases">
        <title>A Global Phylogenomic Analysis of the Shiitake Genus Lentinula.</title>
        <authorList>
            <consortium name="DOE Joint Genome Institute"/>
            <person name="Sierra-Patev S."/>
            <person name="Min B."/>
            <person name="Naranjo-Ortiz M."/>
            <person name="Looney B."/>
            <person name="Konkel Z."/>
            <person name="Slot J.C."/>
            <person name="Sakamoto Y."/>
            <person name="Steenwyk J.L."/>
            <person name="Rokas A."/>
            <person name="Carro J."/>
            <person name="Camarero S."/>
            <person name="Ferreira P."/>
            <person name="Molpeceres G."/>
            <person name="Ruiz-Duenas F.J."/>
            <person name="Serrano A."/>
            <person name="Henrissat B."/>
            <person name="Drula E."/>
            <person name="Hughes K.W."/>
            <person name="Mata J.L."/>
            <person name="Ishikawa N.K."/>
            <person name="Vargas-Isla R."/>
            <person name="Ushijima S."/>
            <person name="Smith C.A."/>
            <person name="Ahrendt S."/>
            <person name="Andreopoulos W."/>
            <person name="He G."/>
            <person name="Labutti K."/>
            <person name="Lipzen A."/>
            <person name="Ng V."/>
            <person name="Riley R."/>
            <person name="Sandor L."/>
            <person name="Barry K."/>
            <person name="Martinez A.T."/>
            <person name="Xiao Y."/>
            <person name="Gibbons J.G."/>
            <person name="Terashima K."/>
            <person name="Grigoriev I.V."/>
            <person name="Hibbett D.S."/>
        </authorList>
    </citation>
    <scope>NUCLEOTIDE SEQUENCE</scope>
    <source>
        <strain evidence="1">RHP3577 ss4</strain>
    </source>
</reference>